<evidence type="ECO:0000256" key="2">
    <source>
        <dbReference type="ARBA" id="ARBA00022473"/>
    </source>
</evidence>
<comment type="similarity">
    <text evidence="1">Belongs to the CLV3/ESR signal peptide family.</text>
</comment>
<dbReference type="GeneID" id="116200604"/>
<evidence type="ECO:0000256" key="4">
    <source>
        <dbReference type="ARBA" id="ARBA00023278"/>
    </source>
</evidence>
<evidence type="ECO:0000313" key="9">
    <source>
        <dbReference type="Proteomes" id="UP000515151"/>
    </source>
</evidence>
<dbReference type="Proteomes" id="UP000197138">
    <property type="component" value="Unassembled WGS sequence"/>
</dbReference>
<organism evidence="7 8">
    <name type="scientific">Punica granatum</name>
    <name type="common">Pomegranate</name>
    <dbReference type="NCBI Taxonomy" id="22663"/>
    <lineage>
        <taxon>Eukaryota</taxon>
        <taxon>Viridiplantae</taxon>
        <taxon>Streptophyta</taxon>
        <taxon>Embryophyta</taxon>
        <taxon>Tracheophyta</taxon>
        <taxon>Spermatophyta</taxon>
        <taxon>Magnoliopsida</taxon>
        <taxon>eudicotyledons</taxon>
        <taxon>Gunneridae</taxon>
        <taxon>Pentapetalae</taxon>
        <taxon>rosids</taxon>
        <taxon>malvids</taxon>
        <taxon>Myrtales</taxon>
        <taxon>Lythraceae</taxon>
        <taxon>Punica</taxon>
    </lineage>
</organism>
<keyword evidence="4" id="KW-0379">Hydroxylation</keyword>
<dbReference type="Proteomes" id="UP000515151">
    <property type="component" value="Chromosome 3"/>
</dbReference>
<dbReference type="AlphaFoldDB" id="A0A218XYC6"/>
<dbReference type="EMBL" id="MTKT01000666">
    <property type="protein sequence ID" value="OWM89491.1"/>
    <property type="molecule type" value="Genomic_DNA"/>
</dbReference>
<sequence>MKKNRPSPPPPLAARRPFLILAVLLLLVSASSCTRHALPYRHSHSSCDSLVQQQPRSLCFHIQSIHRHRPLLPLPPPPPPDNEIDPRYGVEKRLVPSGPNPLHN</sequence>
<proteinExistence type="inferred from homology"/>
<dbReference type="RefSeq" id="XP_031387297.1">
    <property type="nucleotide sequence ID" value="XM_031531437.1"/>
</dbReference>
<reference evidence="9" key="3">
    <citation type="journal article" date="2020" name="Plant Biotechnol. J.">
        <title>The pomegranate (Punica granatum L.) draft genome dissects genetic divergence between soft- and hard-seeded cultivars.</title>
        <authorList>
            <person name="Luo X."/>
            <person name="Li H."/>
            <person name="Wu Z."/>
            <person name="Yao W."/>
            <person name="Zhao P."/>
            <person name="Cao D."/>
            <person name="Yu H."/>
            <person name="Li K."/>
            <person name="Poudel K."/>
            <person name="Zhao D."/>
            <person name="Zhang F."/>
            <person name="Xia X."/>
            <person name="Chen L."/>
            <person name="Wang Q."/>
            <person name="Jing D."/>
            <person name="Cao S."/>
        </authorList>
    </citation>
    <scope>NUCLEOTIDE SEQUENCE [LARGE SCALE GENOMIC DNA]</scope>
</reference>
<dbReference type="PANTHER" id="PTHR34359:SF5">
    <property type="entry name" value="CLAVATA3_ESR (CLE)-RELATED PROTEIN 9"/>
    <property type="match status" value="1"/>
</dbReference>
<evidence type="ECO:0000256" key="3">
    <source>
        <dbReference type="ARBA" id="ARBA00022782"/>
    </source>
</evidence>
<dbReference type="GO" id="GO:0030154">
    <property type="term" value="P:cell differentiation"/>
    <property type="evidence" value="ECO:0007669"/>
    <property type="project" value="UniProtKB-KW"/>
</dbReference>
<dbReference type="PANTHER" id="PTHR34359">
    <property type="entry name" value="CLAVATA3/ESR (CLE)-RELATED PROTEIN 10"/>
    <property type="match status" value="1"/>
</dbReference>
<keyword evidence="9" id="KW-1185">Reference proteome</keyword>
<evidence type="ECO:0000313" key="7">
    <source>
        <dbReference type="EMBL" id="OWM89491.1"/>
    </source>
</evidence>
<evidence type="ECO:0000256" key="1">
    <source>
        <dbReference type="ARBA" id="ARBA00005416"/>
    </source>
</evidence>
<evidence type="ECO:0000256" key="6">
    <source>
        <dbReference type="SAM" id="SignalP"/>
    </source>
</evidence>
<keyword evidence="6" id="KW-0732">Signal</keyword>
<dbReference type="InterPro" id="IPR039618">
    <property type="entry name" value="CLE9-13"/>
</dbReference>
<evidence type="ECO:0000313" key="8">
    <source>
        <dbReference type="Proteomes" id="UP000197138"/>
    </source>
</evidence>
<dbReference type="OrthoDB" id="753861at2759"/>
<feature type="signal peptide" evidence="6">
    <location>
        <begin position="1"/>
        <end position="33"/>
    </location>
</feature>
<keyword evidence="3" id="KW-0221">Differentiation</keyword>
<feature type="chain" id="PRO_5044569239" evidence="6">
    <location>
        <begin position="34"/>
        <end position="104"/>
    </location>
</feature>
<protein>
    <submittedName>
        <fullName evidence="10">CLAVATA3/ESR (CLE)-related protein 10-like</fullName>
    </submittedName>
</protein>
<reference evidence="10" key="4">
    <citation type="submission" date="2025-04" db="UniProtKB">
        <authorList>
            <consortium name="RefSeq"/>
        </authorList>
    </citation>
    <scope>IDENTIFICATION</scope>
    <source>
        <tissue evidence="10">Leaf</tissue>
    </source>
</reference>
<reference evidence="7" key="2">
    <citation type="submission" date="2017-06" db="EMBL/GenBank/DDBJ databases">
        <title>The pomegranate genome and the genomics of punicalagin biosynthesis.</title>
        <authorList>
            <person name="Xu C."/>
        </authorList>
    </citation>
    <scope>NUCLEOTIDE SEQUENCE [LARGE SCALE GENOMIC DNA]</scope>
    <source>
        <tissue evidence="7">Fresh leaf</tissue>
    </source>
</reference>
<reference evidence="8" key="1">
    <citation type="journal article" date="2017" name="Plant J.">
        <title>The pomegranate (Punica granatum L.) genome and the genomics of punicalagin biosynthesis.</title>
        <authorList>
            <person name="Qin G."/>
            <person name="Xu C."/>
            <person name="Ming R."/>
            <person name="Tang H."/>
            <person name="Guyot R."/>
            <person name="Kramer E.M."/>
            <person name="Hu Y."/>
            <person name="Yi X."/>
            <person name="Qi Y."/>
            <person name="Xu X."/>
            <person name="Gao Z."/>
            <person name="Pan H."/>
            <person name="Jian J."/>
            <person name="Tian Y."/>
            <person name="Yue Z."/>
            <person name="Xu Y."/>
        </authorList>
    </citation>
    <scope>NUCLEOTIDE SEQUENCE [LARGE SCALE GENOMIC DNA]</scope>
    <source>
        <strain evidence="8">cv. Dabenzi</strain>
    </source>
</reference>
<evidence type="ECO:0000313" key="10">
    <source>
        <dbReference type="RefSeq" id="XP_031387297.1"/>
    </source>
</evidence>
<feature type="compositionally biased region" description="Basic and acidic residues" evidence="5">
    <location>
        <begin position="84"/>
        <end position="94"/>
    </location>
</feature>
<feature type="compositionally biased region" description="Pro residues" evidence="5">
    <location>
        <begin position="72"/>
        <end position="81"/>
    </location>
</feature>
<evidence type="ECO:0000256" key="5">
    <source>
        <dbReference type="SAM" id="MobiDB-lite"/>
    </source>
</evidence>
<accession>A0A218XYC6</accession>
<gene>
    <name evidence="10" type="primary">LOC116200604</name>
    <name evidence="7" type="ORF">CDL15_Pgr024239</name>
</gene>
<dbReference type="PROSITE" id="PS51257">
    <property type="entry name" value="PROKAR_LIPOPROTEIN"/>
    <property type="match status" value="1"/>
</dbReference>
<name>A0A218XYC6_PUNGR</name>
<keyword evidence="2" id="KW-0217">Developmental protein</keyword>
<feature type="region of interest" description="Disordered" evidence="5">
    <location>
        <begin position="69"/>
        <end position="104"/>
    </location>
</feature>